<evidence type="ECO:0000256" key="1">
    <source>
        <dbReference type="ARBA" id="ARBA00012499"/>
    </source>
</evidence>
<evidence type="ECO:0000256" key="3">
    <source>
        <dbReference type="ARBA" id="ARBA00048488"/>
    </source>
</evidence>
<proteinExistence type="predicted"/>
<reference evidence="6 7" key="1">
    <citation type="submission" date="2020-09" db="EMBL/GenBank/DDBJ databases">
        <title>Sphingomonas sp., a new species isolated from pork steak.</title>
        <authorList>
            <person name="Heidler von Heilborn D."/>
        </authorList>
    </citation>
    <scope>NUCLEOTIDE SEQUENCE [LARGE SCALE GENOMIC DNA]</scope>
    <source>
        <strain evidence="7">S8-3T</strain>
    </source>
</reference>
<dbReference type="Proteomes" id="UP000516148">
    <property type="component" value="Chromosome"/>
</dbReference>
<dbReference type="NCBIfam" id="TIGR00357">
    <property type="entry name" value="peptide-methionine (R)-S-oxide reductase MsrB"/>
    <property type="match status" value="1"/>
</dbReference>
<organism evidence="6 7">
    <name type="scientific">Sphingomonas alpina</name>
    <dbReference type="NCBI Taxonomy" id="653931"/>
    <lineage>
        <taxon>Bacteria</taxon>
        <taxon>Pseudomonadati</taxon>
        <taxon>Pseudomonadota</taxon>
        <taxon>Alphaproteobacteria</taxon>
        <taxon>Sphingomonadales</taxon>
        <taxon>Sphingomonadaceae</taxon>
        <taxon>Sphingomonas</taxon>
    </lineage>
</organism>
<dbReference type="InterPro" id="IPR002579">
    <property type="entry name" value="Met_Sox_Rdtase_MsrB_dom"/>
</dbReference>
<name>A0A7H0LK23_9SPHN</name>
<evidence type="ECO:0000256" key="4">
    <source>
        <dbReference type="SAM" id="SignalP"/>
    </source>
</evidence>
<dbReference type="GO" id="GO:0005737">
    <property type="term" value="C:cytoplasm"/>
    <property type="evidence" value="ECO:0007669"/>
    <property type="project" value="TreeGrafter"/>
</dbReference>
<accession>A0A7H0LK23</accession>
<dbReference type="PANTHER" id="PTHR10173">
    <property type="entry name" value="METHIONINE SULFOXIDE REDUCTASE"/>
    <property type="match status" value="1"/>
</dbReference>
<dbReference type="GO" id="GO:0033743">
    <property type="term" value="F:peptide-methionine (R)-S-oxide reductase activity"/>
    <property type="evidence" value="ECO:0007669"/>
    <property type="project" value="UniProtKB-EC"/>
</dbReference>
<dbReference type="InterPro" id="IPR028427">
    <property type="entry name" value="Met_Sox_Rdtase_MsrB"/>
</dbReference>
<dbReference type="GO" id="GO:0006979">
    <property type="term" value="P:response to oxidative stress"/>
    <property type="evidence" value="ECO:0007669"/>
    <property type="project" value="InterPro"/>
</dbReference>
<evidence type="ECO:0000256" key="2">
    <source>
        <dbReference type="ARBA" id="ARBA00023002"/>
    </source>
</evidence>
<keyword evidence="7" id="KW-1185">Reference proteome</keyword>
<feature type="signal peptide" evidence="4">
    <location>
        <begin position="1"/>
        <end position="29"/>
    </location>
</feature>
<dbReference type="GO" id="GO:0030091">
    <property type="term" value="P:protein repair"/>
    <property type="evidence" value="ECO:0007669"/>
    <property type="project" value="InterPro"/>
</dbReference>
<dbReference type="Gene3D" id="2.170.150.20">
    <property type="entry name" value="Peptide methionine sulfoxide reductase"/>
    <property type="match status" value="1"/>
</dbReference>
<dbReference type="PANTHER" id="PTHR10173:SF57">
    <property type="entry name" value="PEPTIDE-METHIONINE (R)-S-OXIDE REDUCTASE"/>
    <property type="match status" value="1"/>
</dbReference>
<gene>
    <name evidence="6" type="primary">msrB</name>
    <name evidence="6" type="ORF">H3Z74_01890</name>
</gene>
<evidence type="ECO:0000313" key="7">
    <source>
        <dbReference type="Proteomes" id="UP000516148"/>
    </source>
</evidence>
<dbReference type="EMBL" id="CP061038">
    <property type="protein sequence ID" value="QNQ10026.1"/>
    <property type="molecule type" value="Genomic_DNA"/>
</dbReference>
<dbReference type="InterPro" id="IPR011057">
    <property type="entry name" value="Mss4-like_sf"/>
</dbReference>
<evidence type="ECO:0000313" key="6">
    <source>
        <dbReference type="EMBL" id="QNQ10026.1"/>
    </source>
</evidence>
<keyword evidence="4" id="KW-0732">Signal</keyword>
<dbReference type="SUPFAM" id="SSF51316">
    <property type="entry name" value="Mss4-like"/>
    <property type="match status" value="1"/>
</dbReference>
<dbReference type="PROSITE" id="PS51257">
    <property type="entry name" value="PROKAR_LIPOPROTEIN"/>
    <property type="match status" value="1"/>
</dbReference>
<evidence type="ECO:0000259" key="5">
    <source>
        <dbReference type="PROSITE" id="PS51790"/>
    </source>
</evidence>
<dbReference type="EC" id="1.8.4.12" evidence="1"/>
<dbReference type="Pfam" id="PF01641">
    <property type="entry name" value="SelR"/>
    <property type="match status" value="1"/>
</dbReference>
<dbReference type="PROSITE" id="PS51790">
    <property type="entry name" value="MSRB"/>
    <property type="match status" value="1"/>
</dbReference>
<dbReference type="AlphaFoldDB" id="A0A7H0LK23"/>
<comment type="catalytic activity">
    <reaction evidence="3">
        <text>L-methionyl-[protein] + [thioredoxin]-disulfide + H2O = L-methionyl-(R)-S-oxide-[protein] + [thioredoxin]-dithiol</text>
        <dbReference type="Rhea" id="RHEA:24164"/>
        <dbReference type="Rhea" id="RHEA-COMP:10698"/>
        <dbReference type="Rhea" id="RHEA-COMP:10700"/>
        <dbReference type="Rhea" id="RHEA-COMP:12313"/>
        <dbReference type="Rhea" id="RHEA-COMP:12314"/>
        <dbReference type="ChEBI" id="CHEBI:15377"/>
        <dbReference type="ChEBI" id="CHEBI:16044"/>
        <dbReference type="ChEBI" id="CHEBI:29950"/>
        <dbReference type="ChEBI" id="CHEBI:45764"/>
        <dbReference type="ChEBI" id="CHEBI:50058"/>
        <dbReference type="EC" id="1.8.4.12"/>
    </reaction>
</comment>
<dbReference type="InterPro" id="IPR006311">
    <property type="entry name" value="TAT_signal"/>
</dbReference>
<dbReference type="RefSeq" id="WP_187762333.1">
    <property type="nucleotide sequence ID" value="NZ_CP061038.1"/>
</dbReference>
<feature type="chain" id="PRO_5028949725" description="peptide-methionine (R)-S-oxide reductase" evidence="4">
    <location>
        <begin position="30"/>
        <end position="166"/>
    </location>
</feature>
<keyword evidence="2 6" id="KW-0560">Oxidoreductase</keyword>
<dbReference type="PROSITE" id="PS51318">
    <property type="entry name" value="TAT"/>
    <property type="match status" value="1"/>
</dbReference>
<sequence>MIQNRRAFLTIAGSSAAAVALFGCRGATAGAPETFEYRLTDAEWKAKLSPAAYQTLRHESTERPGSSSLNNEHRAGIFSCAGCALPLYSSKTKFDSGTGWPSFWQPLANAVRTRKDSTLGFTRTEVHCRRCGGHLGHVFEDGPPPTGKRYCMNGVAMAFTLGKVPG</sequence>
<dbReference type="KEGG" id="spap:H3Z74_01890"/>
<protein>
    <recommendedName>
        <fullName evidence="1">peptide-methionine (R)-S-oxide reductase</fullName>
        <ecNumber evidence="1">1.8.4.12</ecNumber>
    </recommendedName>
</protein>
<feature type="domain" description="MsrB" evidence="5">
    <location>
        <begin position="41"/>
        <end position="162"/>
    </location>
</feature>